<proteinExistence type="predicted"/>
<evidence type="ECO:0000313" key="1">
    <source>
        <dbReference type="Proteomes" id="UP000887540"/>
    </source>
</evidence>
<dbReference type="Gene3D" id="3.30.420.10">
    <property type="entry name" value="Ribonuclease H-like superfamily/Ribonuclease H"/>
    <property type="match status" value="1"/>
</dbReference>
<sequence length="136" mass="15688">MQKPKVVMIWACVTHKGKGLLTFIEEGAKITRSMFSYSKTKCCRGRRTPPSHCARQTQAWLQANVPDWITPQQWPPYSSDENGLDYSIWGYLEAKACEKPHNSITTLKKAIRKDWNEMLQDLVQQVVDAWSFASMH</sequence>
<dbReference type="PANTHER" id="PTHR46068:SF1">
    <property type="entry name" value="TRANSPOSASE IS30-LIKE HTH DOMAIN-CONTAINING PROTEIN"/>
    <property type="match status" value="1"/>
</dbReference>
<dbReference type="InterPro" id="IPR036397">
    <property type="entry name" value="RNaseH_sf"/>
</dbReference>
<dbReference type="PANTHER" id="PTHR46068">
    <property type="entry name" value="PROTEIN CBG27172"/>
    <property type="match status" value="1"/>
</dbReference>
<dbReference type="AlphaFoldDB" id="A0A914CAV7"/>
<name>A0A914CAV7_9BILA</name>
<keyword evidence="1" id="KW-1185">Reference proteome</keyword>
<protein>
    <submittedName>
        <fullName evidence="2">Transposase</fullName>
    </submittedName>
</protein>
<dbReference type="Proteomes" id="UP000887540">
    <property type="component" value="Unplaced"/>
</dbReference>
<dbReference type="GO" id="GO:0003676">
    <property type="term" value="F:nucleic acid binding"/>
    <property type="evidence" value="ECO:0007669"/>
    <property type="project" value="InterPro"/>
</dbReference>
<evidence type="ECO:0000313" key="2">
    <source>
        <dbReference type="WBParaSite" id="ACRNAN_Path_73.g264.t1"/>
    </source>
</evidence>
<organism evidence="1 2">
    <name type="scientific">Acrobeloides nanus</name>
    <dbReference type="NCBI Taxonomy" id="290746"/>
    <lineage>
        <taxon>Eukaryota</taxon>
        <taxon>Metazoa</taxon>
        <taxon>Ecdysozoa</taxon>
        <taxon>Nematoda</taxon>
        <taxon>Chromadorea</taxon>
        <taxon>Rhabditida</taxon>
        <taxon>Tylenchina</taxon>
        <taxon>Cephalobomorpha</taxon>
        <taxon>Cephaloboidea</taxon>
        <taxon>Cephalobidae</taxon>
        <taxon>Acrobeloides</taxon>
    </lineage>
</organism>
<accession>A0A914CAV7</accession>
<reference evidence="2" key="1">
    <citation type="submission" date="2022-11" db="UniProtKB">
        <authorList>
            <consortium name="WormBaseParasite"/>
        </authorList>
    </citation>
    <scope>IDENTIFICATION</scope>
</reference>
<dbReference type="WBParaSite" id="ACRNAN_Path_73.g264.t1">
    <property type="protein sequence ID" value="ACRNAN_Path_73.g264.t1"/>
    <property type="gene ID" value="ACRNAN_Path_73.g264"/>
</dbReference>